<dbReference type="InterPro" id="IPR000485">
    <property type="entry name" value="AsnC-type_HTH_dom"/>
</dbReference>
<accession>M0MK12</accession>
<dbReference type="SUPFAM" id="SSF46785">
    <property type="entry name" value="Winged helix' DNA-binding domain"/>
    <property type="match status" value="1"/>
</dbReference>
<dbReference type="STRING" id="1227455.C449_04887"/>
<evidence type="ECO:0000259" key="4">
    <source>
        <dbReference type="PROSITE" id="PS50956"/>
    </source>
</evidence>
<reference evidence="5 6" key="1">
    <citation type="journal article" date="2014" name="PLoS Genet.">
        <title>Phylogenetically driven sequencing of extremely halophilic archaea reveals strategies for static and dynamic osmo-response.</title>
        <authorList>
            <person name="Becker E.A."/>
            <person name="Seitzer P.M."/>
            <person name="Tritt A."/>
            <person name="Larsen D."/>
            <person name="Krusor M."/>
            <person name="Yao A.I."/>
            <person name="Wu D."/>
            <person name="Madern D."/>
            <person name="Eisen J.A."/>
            <person name="Darling A.E."/>
            <person name="Facciotti M.T."/>
        </authorList>
    </citation>
    <scope>NUCLEOTIDE SEQUENCE [LARGE SCALE GENOMIC DNA]</scope>
    <source>
        <strain evidence="5 6">DSM 5350</strain>
    </source>
</reference>
<dbReference type="PANTHER" id="PTHR43413">
    <property type="entry name" value="TRANSCRIPTIONAL REGULATOR, ASNC FAMILY"/>
    <property type="match status" value="1"/>
</dbReference>
<dbReference type="EMBL" id="AOMD01000015">
    <property type="protein sequence ID" value="EMA46012.1"/>
    <property type="molecule type" value="Genomic_DNA"/>
</dbReference>
<dbReference type="Pfam" id="PF24273">
    <property type="entry name" value="TRASH_HVO_1752_C"/>
    <property type="match status" value="1"/>
</dbReference>
<evidence type="ECO:0000256" key="2">
    <source>
        <dbReference type="ARBA" id="ARBA00023125"/>
    </source>
</evidence>
<proteinExistence type="predicted"/>
<evidence type="ECO:0000313" key="5">
    <source>
        <dbReference type="EMBL" id="EMA46012.1"/>
    </source>
</evidence>
<evidence type="ECO:0000256" key="1">
    <source>
        <dbReference type="ARBA" id="ARBA00023015"/>
    </source>
</evidence>
<organism evidence="5 6">
    <name type="scientific">Halococcus saccharolyticus DSM 5350</name>
    <dbReference type="NCBI Taxonomy" id="1227455"/>
    <lineage>
        <taxon>Archaea</taxon>
        <taxon>Methanobacteriati</taxon>
        <taxon>Methanobacteriota</taxon>
        <taxon>Stenosarchaea group</taxon>
        <taxon>Halobacteria</taxon>
        <taxon>Halobacteriales</taxon>
        <taxon>Halococcaceae</taxon>
        <taxon>Halococcus</taxon>
    </lineage>
</organism>
<dbReference type="InterPro" id="IPR011991">
    <property type="entry name" value="ArsR-like_HTH"/>
</dbReference>
<dbReference type="GO" id="GO:0043565">
    <property type="term" value="F:sequence-specific DNA binding"/>
    <property type="evidence" value="ECO:0007669"/>
    <property type="project" value="InterPro"/>
</dbReference>
<keyword evidence="2" id="KW-0238">DNA-binding</keyword>
<name>M0MK12_9EURY</name>
<feature type="domain" description="HTH asnC-type" evidence="4">
    <location>
        <begin position="4"/>
        <end position="67"/>
    </location>
</feature>
<dbReference type="InterPro" id="IPR036388">
    <property type="entry name" value="WH-like_DNA-bd_sf"/>
</dbReference>
<sequence>MTGIDDIDHEILELLMENARYSYRDIAEQVDRSPPTVSDRVERLQELGIIERFTLDIDRSMLIEGSTVLVELDVEPGSGETVADTLTDVTAIEHVIQTVDATVVFIAHANERDISTLLSETLDGDQVRDYTVRLVSESTWEPRLDEEMLSIECVVCGKSVDDGETIDLGERTHEVCCTSCAGEIKEQYDSLQQTVANE</sequence>
<dbReference type="RefSeq" id="WP_006076832.1">
    <property type="nucleotide sequence ID" value="NZ_AOMD01000015.1"/>
</dbReference>
<dbReference type="AlphaFoldDB" id="M0MK12"/>
<dbReference type="PATRIC" id="fig|1227455.4.peg.1000"/>
<comment type="caution">
    <text evidence="5">The sequence shown here is derived from an EMBL/GenBank/DDBJ whole genome shotgun (WGS) entry which is preliminary data.</text>
</comment>
<gene>
    <name evidence="5" type="ORF">C449_04887</name>
</gene>
<dbReference type="Gene3D" id="1.10.10.10">
    <property type="entry name" value="Winged helix-like DNA-binding domain superfamily/Winged helix DNA-binding domain"/>
    <property type="match status" value="1"/>
</dbReference>
<dbReference type="InterPro" id="IPR036390">
    <property type="entry name" value="WH_DNA-bd_sf"/>
</dbReference>
<dbReference type="Pfam" id="PF13412">
    <property type="entry name" value="HTH_24"/>
    <property type="match status" value="1"/>
</dbReference>
<dbReference type="SMART" id="SM00344">
    <property type="entry name" value="HTH_ASNC"/>
    <property type="match status" value="1"/>
</dbReference>
<dbReference type="Proteomes" id="UP000011669">
    <property type="component" value="Unassembled WGS sequence"/>
</dbReference>
<dbReference type="InParanoid" id="M0MK12"/>
<dbReference type="CDD" id="cd00090">
    <property type="entry name" value="HTH_ARSR"/>
    <property type="match status" value="1"/>
</dbReference>
<dbReference type="InterPro" id="IPR050684">
    <property type="entry name" value="HTH-Siroheme_Decarb"/>
</dbReference>
<dbReference type="InterPro" id="IPR056526">
    <property type="entry name" value="TRASH_HVO_1752"/>
</dbReference>
<evidence type="ECO:0000313" key="6">
    <source>
        <dbReference type="Proteomes" id="UP000011669"/>
    </source>
</evidence>
<dbReference type="PROSITE" id="PS50956">
    <property type="entry name" value="HTH_ASNC_2"/>
    <property type="match status" value="1"/>
</dbReference>
<protein>
    <submittedName>
        <fullName evidence="5">Putative transcriptional regulator, AsnC family protein</fullName>
    </submittedName>
</protein>
<dbReference type="PRINTS" id="PR00033">
    <property type="entry name" value="HTHASNC"/>
</dbReference>
<keyword evidence="1" id="KW-0805">Transcription regulation</keyword>
<keyword evidence="6" id="KW-1185">Reference proteome</keyword>
<dbReference type="PANTHER" id="PTHR43413:SF4">
    <property type="entry name" value="HTH-TYPE TRANSCRIPTIONAL REGULATOR LYSM"/>
    <property type="match status" value="1"/>
</dbReference>
<evidence type="ECO:0000256" key="3">
    <source>
        <dbReference type="ARBA" id="ARBA00023163"/>
    </source>
</evidence>
<dbReference type="InterPro" id="IPR019888">
    <property type="entry name" value="Tscrpt_reg_AsnC-like"/>
</dbReference>
<keyword evidence="3" id="KW-0804">Transcription</keyword>